<reference evidence="2" key="1">
    <citation type="submission" date="2009-06" db="EMBL/GenBank/DDBJ databases">
        <title>Complete sequence plasmid 1 of Ralstonia pickettii 12D.</title>
        <authorList>
            <consortium name="US DOE Joint Genome Institute"/>
            <person name="Lucas S."/>
            <person name="Copeland A."/>
            <person name="Lapidus A."/>
            <person name="Glavina del Rio T."/>
            <person name="Dalin E."/>
            <person name="Tice H."/>
            <person name="Bruce D."/>
            <person name="Goodwin L."/>
            <person name="Pitluck S."/>
            <person name="Sims D."/>
            <person name="Meincke L."/>
            <person name="Brettin T."/>
            <person name="Detter J.C."/>
            <person name="Han C."/>
            <person name="Larimer F."/>
            <person name="Land M."/>
            <person name="Hauser L."/>
            <person name="Kyrpides N."/>
            <person name="Ovchinnikova G."/>
            <person name="Marsh T."/>
            <person name="Richardson P."/>
        </authorList>
    </citation>
    <scope>NUCLEOTIDE SEQUENCE [LARGE SCALE GENOMIC DNA]</scope>
    <source>
        <plasmid evidence="2">12D</plasmid>
        <plasmid evidence="2">pRp12D01</plasmid>
    </source>
</reference>
<evidence type="ECO:0000256" key="1">
    <source>
        <dbReference type="SAM" id="Phobius"/>
    </source>
</evidence>
<geneLocation type="plasmid" evidence="2">
    <name>pRp12D01</name>
</geneLocation>
<dbReference type="HOGENOM" id="CLU_2772957_0_0_4"/>
<evidence type="ECO:0008006" key="3">
    <source>
        <dbReference type="Google" id="ProtNLM"/>
    </source>
</evidence>
<name>C6BPM6_RALP1</name>
<sequence length="69" mass="7373">MKGVLLPLLVFWVVFGIANALSLPSQCGGSSDWATFGSEPLLFACEHKLAFAAVLVVALIVMVVKLRRA</sequence>
<keyword evidence="1" id="KW-0472">Membrane</keyword>
<keyword evidence="2" id="KW-0614">Plasmid</keyword>
<keyword evidence="1" id="KW-0812">Transmembrane</keyword>
<protein>
    <recommendedName>
        <fullName evidence="3">Transmembrane protein</fullName>
    </recommendedName>
</protein>
<organism evidence="2">
    <name type="scientific">Ralstonia pickettii (strain 12D)</name>
    <dbReference type="NCBI Taxonomy" id="428406"/>
    <lineage>
        <taxon>Bacteria</taxon>
        <taxon>Pseudomonadati</taxon>
        <taxon>Pseudomonadota</taxon>
        <taxon>Betaproteobacteria</taxon>
        <taxon>Burkholderiales</taxon>
        <taxon>Burkholderiaceae</taxon>
        <taxon>Ralstonia</taxon>
    </lineage>
</organism>
<feature type="transmembrane region" description="Helical" evidence="1">
    <location>
        <begin position="49"/>
        <end position="66"/>
    </location>
</feature>
<dbReference type="KEGG" id="rpf:Rpic12D_4916"/>
<dbReference type="EMBL" id="CP001646">
    <property type="protein sequence ID" value="ACS66150.1"/>
    <property type="molecule type" value="Genomic_DNA"/>
</dbReference>
<proteinExistence type="predicted"/>
<accession>C6BPM6</accession>
<dbReference type="AlphaFoldDB" id="C6BPM6"/>
<gene>
    <name evidence="2" type="ordered locus">Rpic12D_4916</name>
</gene>
<evidence type="ECO:0000313" key="2">
    <source>
        <dbReference type="EMBL" id="ACS66150.1"/>
    </source>
</evidence>
<keyword evidence="1" id="KW-1133">Transmembrane helix</keyword>